<protein>
    <submittedName>
        <fullName evidence="2">Uncharacterized protein</fullName>
    </submittedName>
</protein>
<name>A0A2P2QAZ3_RHIMU</name>
<dbReference type="AlphaFoldDB" id="A0A2P2QAZ3"/>
<proteinExistence type="predicted"/>
<dbReference type="EMBL" id="GGEC01083603">
    <property type="protein sequence ID" value="MBX64087.1"/>
    <property type="molecule type" value="Transcribed_RNA"/>
</dbReference>
<reference evidence="2" key="1">
    <citation type="submission" date="2018-02" db="EMBL/GenBank/DDBJ databases">
        <title>Rhizophora mucronata_Transcriptome.</title>
        <authorList>
            <person name="Meera S.P."/>
            <person name="Sreeshan A."/>
            <person name="Augustine A."/>
        </authorList>
    </citation>
    <scope>NUCLEOTIDE SEQUENCE</scope>
    <source>
        <tissue evidence="2">Leaf</tissue>
    </source>
</reference>
<feature type="transmembrane region" description="Helical" evidence="1">
    <location>
        <begin position="12"/>
        <end position="33"/>
    </location>
</feature>
<accession>A0A2P2QAZ3</accession>
<evidence type="ECO:0000313" key="2">
    <source>
        <dbReference type="EMBL" id="MBX64087.1"/>
    </source>
</evidence>
<sequence length="35" mass="3968">MGSLFWRCCFFGFAGLFISISSFLILFVLDLVIGF</sequence>
<evidence type="ECO:0000256" key="1">
    <source>
        <dbReference type="SAM" id="Phobius"/>
    </source>
</evidence>
<keyword evidence="1" id="KW-0472">Membrane</keyword>
<keyword evidence="1" id="KW-0812">Transmembrane</keyword>
<organism evidence="2">
    <name type="scientific">Rhizophora mucronata</name>
    <name type="common">Asiatic mangrove</name>
    <dbReference type="NCBI Taxonomy" id="61149"/>
    <lineage>
        <taxon>Eukaryota</taxon>
        <taxon>Viridiplantae</taxon>
        <taxon>Streptophyta</taxon>
        <taxon>Embryophyta</taxon>
        <taxon>Tracheophyta</taxon>
        <taxon>Spermatophyta</taxon>
        <taxon>Magnoliopsida</taxon>
        <taxon>eudicotyledons</taxon>
        <taxon>Gunneridae</taxon>
        <taxon>Pentapetalae</taxon>
        <taxon>rosids</taxon>
        <taxon>fabids</taxon>
        <taxon>Malpighiales</taxon>
        <taxon>Rhizophoraceae</taxon>
        <taxon>Rhizophora</taxon>
    </lineage>
</organism>
<keyword evidence="1" id="KW-1133">Transmembrane helix</keyword>